<dbReference type="SUPFAM" id="SSF48371">
    <property type="entry name" value="ARM repeat"/>
    <property type="match status" value="1"/>
</dbReference>
<keyword evidence="2" id="KW-1185">Reference proteome</keyword>
<dbReference type="OrthoDB" id="10268096at2759"/>
<evidence type="ECO:0008006" key="3">
    <source>
        <dbReference type="Google" id="ProtNLM"/>
    </source>
</evidence>
<dbReference type="InterPro" id="IPR016024">
    <property type="entry name" value="ARM-type_fold"/>
</dbReference>
<dbReference type="EMBL" id="LSRX01001740">
    <property type="protein sequence ID" value="OLP77591.1"/>
    <property type="molecule type" value="Genomic_DNA"/>
</dbReference>
<name>A0A1Q9C3U5_SYMMI</name>
<dbReference type="InterPro" id="IPR011989">
    <property type="entry name" value="ARM-like"/>
</dbReference>
<dbReference type="Gene3D" id="1.25.10.10">
    <property type="entry name" value="Leucine-rich Repeat Variant"/>
    <property type="match status" value="1"/>
</dbReference>
<proteinExistence type="predicted"/>
<gene>
    <name evidence="1" type="ORF">AK812_SmicGene42339</name>
</gene>
<reference evidence="1 2" key="1">
    <citation type="submission" date="2016-02" db="EMBL/GenBank/DDBJ databases">
        <title>Genome analysis of coral dinoflagellate symbionts highlights evolutionary adaptations to a symbiotic lifestyle.</title>
        <authorList>
            <person name="Aranda M."/>
            <person name="Li Y."/>
            <person name="Liew Y.J."/>
            <person name="Baumgarten S."/>
            <person name="Simakov O."/>
            <person name="Wilson M."/>
            <person name="Piel J."/>
            <person name="Ashoor H."/>
            <person name="Bougouffa S."/>
            <person name="Bajic V.B."/>
            <person name="Ryu T."/>
            <person name="Ravasi T."/>
            <person name="Bayer T."/>
            <person name="Micklem G."/>
            <person name="Kim H."/>
            <person name="Bhak J."/>
            <person name="Lajeunesse T.C."/>
            <person name="Voolstra C.R."/>
        </authorList>
    </citation>
    <scope>NUCLEOTIDE SEQUENCE [LARGE SCALE GENOMIC DNA]</scope>
    <source>
        <strain evidence="1 2">CCMP2467</strain>
    </source>
</reference>
<evidence type="ECO:0000313" key="1">
    <source>
        <dbReference type="EMBL" id="OLP77591.1"/>
    </source>
</evidence>
<dbReference type="AlphaFoldDB" id="A0A1Q9C3U5"/>
<dbReference type="Proteomes" id="UP000186817">
    <property type="component" value="Unassembled WGS sequence"/>
</dbReference>
<accession>A0A1Q9C3U5</accession>
<protein>
    <recommendedName>
        <fullName evidence="3">Protein aardvark</fullName>
    </recommendedName>
</protein>
<organism evidence="1 2">
    <name type="scientific">Symbiodinium microadriaticum</name>
    <name type="common">Dinoflagellate</name>
    <name type="synonym">Zooxanthella microadriatica</name>
    <dbReference type="NCBI Taxonomy" id="2951"/>
    <lineage>
        <taxon>Eukaryota</taxon>
        <taxon>Sar</taxon>
        <taxon>Alveolata</taxon>
        <taxon>Dinophyceae</taxon>
        <taxon>Suessiales</taxon>
        <taxon>Symbiodiniaceae</taxon>
        <taxon>Symbiodinium</taxon>
    </lineage>
</organism>
<evidence type="ECO:0000313" key="2">
    <source>
        <dbReference type="Proteomes" id="UP000186817"/>
    </source>
</evidence>
<comment type="caution">
    <text evidence="1">The sequence shown here is derived from an EMBL/GenBank/DDBJ whole genome shotgun (WGS) entry which is preliminary data.</text>
</comment>
<sequence length="462" mass="49650">MTSTSTPQVMALYPGDPGPPRADCSGTVLELGDRLRHLRTGEDVFGEAPTASLLRLSWRRSLRLGRLKRSSRSKALPNIWCVESLCCYTAKTCLKVLASKALPDGDRILFRILMHANHPRYSPLTLALATPLLSALLALMEKGKAVADDSDNFSMQLADRGAATICKTLPAFIGQRSQIPSGLFRDKEKRLRLQTVRRGDADLILEAMSIDLPSSGLIKNCCGALGGLAVQPQWHEWLNGAGAATQALHALQALRVREFYEDDSETAAACAAGCLALSRLQQAGSSLCATSFALDAMAKYPQHLDVQVQGAAFLSRLSSDNVLKASALGACEAVADAKLAHGDDAMQLEGCRALAALFSDAANKAVLAKRQGVAMLMRVLERFDATSPICNNARRLLRDMSQDEEASTLELWDKHVLSAGKMPLHLDGQGLGMNSGTASAHEEELHKIKAPALKAARTLVIC</sequence>